<evidence type="ECO:0000256" key="4">
    <source>
        <dbReference type="ARBA" id="ARBA00023125"/>
    </source>
</evidence>
<dbReference type="InterPro" id="IPR013325">
    <property type="entry name" value="RNA_pol_sigma_r2"/>
</dbReference>
<evidence type="ECO:0000256" key="5">
    <source>
        <dbReference type="ARBA" id="ARBA00023163"/>
    </source>
</evidence>
<name>A0A845LED6_9FIRM</name>
<dbReference type="OrthoDB" id="3190733at2"/>
<dbReference type="PIRSF" id="PIRSF038953">
    <property type="entry name" value="SigI"/>
    <property type="match status" value="1"/>
</dbReference>
<comment type="function">
    <text evidence="6">Sigma factors are initiation factors that promote the attachment of RNA polymerase to specific initiation sites and are then released.</text>
</comment>
<evidence type="ECO:0000313" key="9">
    <source>
        <dbReference type="Proteomes" id="UP000463470"/>
    </source>
</evidence>
<evidence type="ECO:0000256" key="6">
    <source>
        <dbReference type="HAMAP-Rule" id="MF_02064"/>
    </source>
</evidence>
<comment type="activity regulation">
    <text evidence="6">Negatively regulated by the anti-sigma-I factor RsgI.</text>
</comment>
<evidence type="ECO:0000256" key="2">
    <source>
        <dbReference type="ARBA" id="ARBA00023015"/>
    </source>
</evidence>
<keyword evidence="4 6" id="KW-0238">DNA-binding</keyword>
<comment type="caution">
    <text evidence="8">The sequence shown here is derived from an EMBL/GenBank/DDBJ whole genome shotgun (WGS) entry which is preliminary data.</text>
</comment>
<organism evidence="8 9">
    <name type="scientific">Heliomicrobium undosum</name>
    <dbReference type="NCBI Taxonomy" id="121734"/>
    <lineage>
        <taxon>Bacteria</taxon>
        <taxon>Bacillati</taxon>
        <taxon>Bacillota</taxon>
        <taxon>Clostridia</taxon>
        <taxon>Eubacteriales</taxon>
        <taxon>Heliobacteriaceae</taxon>
        <taxon>Heliomicrobium</taxon>
    </lineage>
</organism>
<accession>A0A845LED6</accession>
<comment type="similarity">
    <text evidence="6">Belongs to the sigma-70 factor family. SigI subfamily.</text>
</comment>
<dbReference type="SUPFAM" id="SSF88946">
    <property type="entry name" value="Sigma2 domain of RNA polymerase sigma factors"/>
    <property type="match status" value="1"/>
</dbReference>
<keyword evidence="6" id="KW-0346">Stress response</keyword>
<keyword evidence="9" id="KW-1185">Reference proteome</keyword>
<feature type="short sequence motif" description="Polymerase core binding" evidence="6">
    <location>
        <begin position="60"/>
        <end position="73"/>
    </location>
</feature>
<keyword evidence="1 6" id="KW-0963">Cytoplasm</keyword>
<evidence type="ECO:0000259" key="7">
    <source>
        <dbReference type="Pfam" id="PF04542"/>
    </source>
</evidence>
<comment type="subunit">
    <text evidence="6">Interacts with RsgI.</text>
</comment>
<comment type="subcellular location">
    <subcellularLocation>
        <location evidence="6">Cytoplasm</location>
    </subcellularLocation>
</comment>
<dbReference type="InterPro" id="IPR014244">
    <property type="entry name" value="RNA_pol_sigma-I"/>
</dbReference>
<dbReference type="Gene3D" id="1.10.1740.10">
    <property type="match status" value="1"/>
</dbReference>
<keyword evidence="2 6" id="KW-0805">Transcription regulation</keyword>
<dbReference type="GO" id="GO:0005737">
    <property type="term" value="C:cytoplasm"/>
    <property type="evidence" value="ECO:0007669"/>
    <property type="project" value="UniProtKB-SubCell"/>
</dbReference>
<dbReference type="Pfam" id="PF04542">
    <property type="entry name" value="Sigma70_r2"/>
    <property type="match status" value="1"/>
</dbReference>
<keyword evidence="3 6" id="KW-0731">Sigma factor</keyword>
<dbReference type="GO" id="GO:0016987">
    <property type="term" value="F:sigma factor activity"/>
    <property type="evidence" value="ECO:0007669"/>
    <property type="project" value="UniProtKB-UniRule"/>
</dbReference>
<keyword evidence="5 6" id="KW-0804">Transcription</keyword>
<dbReference type="RefSeq" id="WP_161259799.1">
    <property type="nucleotide sequence ID" value="NZ_WXEY01000030.1"/>
</dbReference>
<evidence type="ECO:0000256" key="1">
    <source>
        <dbReference type="ARBA" id="ARBA00022490"/>
    </source>
</evidence>
<feature type="DNA-binding region" description="H-T-H motif" evidence="6">
    <location>
        <begin position="201"/>
        <end position="220"/>
    </location>
</feature>
<evidence type="ECO:0000256" key="3">
    <source>
        <dbReference type="ARBA" id="ARBA00023082"/>
    </source>
</evidence>
<dbReference type="GO" id="GO:0006352">
    <property type="term" value="P:DNA-templated transcription initiation"/>
    <property type="evidence" value="ECO:0007669"/>
    <property type="project" value="UniProtKB-UniRule"/>
</dbReference>
<proteinExistence type="inferred from homology"/>
<evidence type="ECO:0000313" key="8">
    <source>
        <dbReference type="EMBL" id="MZP31281.1"/>
    </source>
</evidence>
<dbReference type="AlphaFoldDB" id="A0A845LED6"/>
<dbReference type="EMBL" id="WXEY01000030">
    <property type="protein sequence ID" value="MZP31281.1"/>
    <property type="molecule type" value="Genomic_DNA"/>
</dbReference>
<dbReference type="InterPro" id="IPR007627">
    <property type="entry name" value="RNA_pol_sigma70_r2"/>
</dbReference>
<dbReference type="Proteomes" id="UP000463470">
    <property type="component" value="Unassembled WGS sequence"/>
</dbReference>
<reference evidence="8 9" key="1">
    <citation type="submission" date="2020-01" db="EMBL/GenBank/DDBJ databases">
        <title>Whole-genome sequence of Heliobacterium undosum DSM 13378.</title>
        <authorList>
            <person name="Kyndt J.A."/>
            <person name="Meyer T.E."/>
        </authorList>
    </citation>
    <scope>NUCLEOTIDE SEQUENCE [LARGE SCALE GENOMIC DNA]</scope>
    <source>
        <strain evidence="8 9">DSM 13378</strain>
    </source>
</reference>
<dbReference type="GO" id="GO:0003677">
    <property type="term" value="F:DNA binding"/>
    <property type="evidence" value="ECO:0007669"/>
    <property type="project" value="UniProtKB-UniRule"/>
</dbReference>
<sequence>MAMRSVPLGENRSNDSGHLLEQVRLGDRLARERLIGDYRERALAMASKICARPLDRNNDDECSIALIALNEAIDSYLPEKGAAFSTHVYRVIRARLIDHFRREAKNQWLYLEGAGDGNSYRAYEQVTSLEAFRHQREAEEREMAMGLFVDTLADFKITIDDLVQSSPKHRDTRSKLYRAAQCLVHDEDLRRRFFTTRQLPLKELTAVSGLSRKVLETGRKYIVALAIVLADKEFHFVRSFLSVDEEKEGGCRDGNG</sequence>
<dbReference type="HAMAP" id="MF_02064">
    <property type="entry name" value="Sigma70_SigI"/>
    <property type="match status" value="1"/>
</dbReference>
<gene>
    <name evidence="6" type="primary">sigI</name>
    <name evidence="8" type="ORF">GTO91_16360</name>
</gene>
<protein>
    <recommendedName>
        <fullName evidence="6">RNA polymerase sigma factor SigI</fullName>
    </recommendedName>
</protein>
<feature type="domain" description="RNA polymerase sigma-70 region 2" evidence="7">
    <location>
        <begin position="34"/>
        <end position="104"/>
    </location>
</feature>